<evidence type="ECO:0000256" key="7">
    <source>
        <dbReference type="ARBA" id="ARBA00043224"/>
    </source>
</evidence>
<sequence length="185" mass="19730">MTMRKALLLIDVQNDFLPGGALGVPNGDAIFPAIDTLLSLDFAAVIASRDWHPPEHCSFTPYGGPWPVHCVAGTRGADFSPRLNQSRLSHIVHKGLDIACDSYSAFFDNDQVHATGLEGLLRGLDIGHVTLCGLALDYCVATTARDARRLGLATDIALPACRGIAPDPAACLKELRMLGVNLIEA</sequence>
<evidence type="ECO:0000256" key="1">
    <source>
        <dbReference type="ARBA" id="ARBA00006336"/>
    </source>
</evidence>
<evidence type="ECO:0000256" key="4">
    <source>
        <dbReference type="ARBA" id="ARBA00022801"/>
    </source>
</evidence>
<dbReference type="GO" id="GO:0008936">
    <property type="term" value="F:nicotinamidase activity"/>
    <property type="evidence" value="ECO:0007669"/>
    <property type="project" value="UniProtKB-EC"/>
</dbReference>
<accession>A0A060QK40</accession>
<dbReference type="GO" id="GO:0046872">
    <property type="term" value="F:metal ion binding"/>
    <property type="evidence" value="ECO:0007669"/>
    <property type="project" value="UniProtKB-KW"/>
</dbReference>
<evidence type="ECO:0000256" key="2">
    <source>
        <dbReference type="ARBA" id="ARBA00022642"/>
    </source>
</evidence>
<keyword evidence="3" id="KW-0479">Metal-binding</keyword>
<reference evidence="9 10" key="1">
    <citation type="journal article" date="2014" name="Genome Biol. Evol.">
        <title>Acetic acid bacteria genomes reveal functional traits for adaptation to life in insect guts.</title>
        <authorList>
            <person name="Chouaia B."/>
            <person name="Gaiarsa S."/>
            <person name="Crotti E."/>
            <person name="Comandatore F."/>
            <person name="Degli Esposti M."/>
            <person name="Ricci I."/>
            <person name="Alma A."/>
            <person name="Favia G."/>
            <person name="Bandi C."/>
            <person name="Daffonchio D."/>
        </authorList>
    </citation>
    <scope>NUCLEOTIDE SEQUENCE [LARGE SCALE GENOMIC DNA]</scope>
    <source>
        <strain evidence="9 10">SF2.1</strain>
    </source>
</reference>
<evidence type="ECO:0000259" key="8">
    <source>
        <dbReference type="Pfam" id="PF00857"/>
    </source>
</evidence>
<dbReference type="Proteomes" id="UP000027583">
    <property type="component" value="Unassembled WGS sequence"/>
</dbReference>
<dbReference type="EMBL" id="CBLX010000009">
    <property type="protein sequence ID" value="CDG39197.1"/>
    <property type="molecule type" value="Genomic_DNA"/>
</dbReference>
<evidence type="ECO:0000313" key="9">
    <source>
        <dbReference type="EMBL" id="CDG39197.1"/>
    </source>
</evidence>
<organism evidence="9 10">
    <name type="scientific">Asaia bogorensis</name>
    <dbReference type="NCBI Taxonomy" id="91915"/>
    <lineage>
        <taxon>Bacteria</taxon>
        <taxon>Pseudomonadati</taxon>
        <taxon>Pseudomonadota</taxon>
        <taxon>Alphaproteobacteria</taxon>
        <taxon>Acetobacterales</taxon>
        <taxon>Acetobacteraceae</taxon>
        <taxon>Asaia</taxon>
    </lineage>
</organism>
<reference evidence="9 10" key="2">
    <citation type="journal article" date="2014" name="PLoS ONE">
        <title>Evolution of mitochondria reconstructed from the energy metabolism of living bacteria.</title>
        <authorList>
            <person name="Degli Esposti M."/>
            <person name="Chouaia B."/>
            <person name="Comandatore F."/>
            <person name="Crotti E."/>
            <person name="Sassera D."/>
            <person name="Lievens P.M."/>
            <person name="Daffonchio D."/>
            <person name="Bandi C."/>
        </authorList>
    </citation>
    <scope>NUCLEOTIDE SEQUENCE [LARGE SCALE GENOMIC DNA]</scope>
    <source>
        <strain evidence="9 10">SF2.1</strain>
    </source>
</reference>
<evidence type="ECO:0000313" key="10">
    <source>
        <dbReference type="Proteomes" id="UP000027583"/>
    </source>
</evidence>
<dbReference type="Gene3D" id="3.40.50.850">
    <property type="entry name" value="Isochorismatase-like"/>
    <property type="match status" value="1"/>
</dbReference>
<dbReference type="InterPro" id="IPR052347">
    <property type="entry name" value="Isochorismatase_Nicotinamidase"/>
</dbReference>
<dbReference type="eggNOG" id="COG1335">
    <property type="taxonomic scope" value="Bacteria"/>
</dbReference>
<comment type="similarity">
    <text evidence="1">Belongs to the isochorismatase family.</text>
</comment>
<dbReference type="AlphaFoldDB" id="A0A060QK40"/>
<dbReference type="PANTHER" id="PTHR11080:SF2">
    <property type="entry name" value="LD05707P"/>
    <property type="match status" value="1"/>
</dbReference>
<evidence type="ECO:0000256" key="3">
    <source>
        <dbReference type="ARBA" id="ARBA00022723"/>
    </source>
</evidence>
<dbReference type="SUPFAM" id="SSF52499">
    <property type="entry name" value="Isochorismatase-like hydrolases"/>
    <property type="match status" value="1"/>
</dbReference>
<gene>
    <name evidence="9" type="ORF">ASAP_1152</name>
</gene>
<name>A0A060QK40_9PROT</name>
<evidence type="ECO:0000256" key="6">
    <source>
        <dbReference type="ARBA" id="ARBA00039017"/>
    </source>
</evidence>
<comment type="pathway">
    <text evidence="5">Cofactor biosynthesis; nicotinate biosynthesis; nicotinate from nicotinamide: step 1/1.</text>
</comment>
<keyword evidence="4 9" id="KW-0378">Hydrolase</keyword>
<dbReference type="InterPro" id="IPR036380">
    <property type="entry name" value="Isochorismatase-like_sf"/>
</dbReference>
<dbReference type="CDD" id="cd01011">
    <property type="entry name" value="nicotinamidase"/>
    <property type="match status" value="1"/>
</dbReference>
<dbReference type="PANTHER" id="PTHR11080">
    <property type="entry name" value="PYRAZINAMIDASE/NICOTINAMIDASE"/>
    <property type="match status" value="1"/>
</dbReference>
<proteinExistence type="inferred from homology"/>
<feature type="domain" description="Isochorismatase-like" evidence="8">
    <location>
        <begin position="6"/>
        <end position="167"/>
    </location>
</feature>
<protein>
    <recommendedName>
        <fullName evidence="6">nicotinamidase</fullName>
        <ecNumber evidence="6">3.5.1.19</ecNumber>
    </recommendedName>
    <alternativeName>
        <fullName evidence="7">Nicotinamide deamidase</fullName>
    </alternativeName>
</protein>
<evidence type="ECO:0000256" key="5">
    <source>
        <dbReference type="ARBA" id="ARBA00037900"/>
    </source>
</evidence>
<dbReference type="InterPro" id="IPR000868">
    <property type="entry name" value="Isochorismatase-like_dom"/>
</dbReference>
<keyword evidence="2" id="KW-0662">Pyridine nucleotide biosynthesis</keyword>
<dbReference type="Pfam" id="PF00857">
    <property type="entry name" value="Isochorismatase"/>
    <property type="match status" value="1"/>
</dbReference>
<comment type="caution">
    <text evidence="9">The sequence shown here is derived from an EMBL/GenBank/DDBJ whole genome shotgun (WGS) entry which is preliminary data.</text>
</comment>
<dbReference type="EC" id="3.5.1.19" evidence="6"/>
<dbReference type="GO" id="GO:0019363">
    <property type="term" value="P:pyridine nucleotide biosynthetic process"/>
    <property type="evidence" value="ECO:0007669"/>
    <property type="project" value="UniProtKB-KW"/>
</dbReference>